<dbReference type="Pfam" id="PF04029">
    <property type="entry name" value="2-ph_phosp"/>
    <property type="match status" value="1"/>
</dbReference>
<organism evidence="2 3">
    <name type="scientific">Agromyces archimandritae</name>
    <dbReference type="NCBI Taxonomy" id="2781962"/>
    <lineage>
        <taxon>Bacteria</taxon>
        <taxon>Bacillati</taxon>
        <taxon>Actinomycetota</taxon>
        <taxon>Actinomycetes</taxon>
        <taxon>Micrococcales</taxon>
        <taxon>Microbacteriaceae</taxon>
        <taxon>Agromyces</taxon>
    </lineage>
</organism>
<dbReference type="KEGG" id="aarc:G127AT_04720"/>
<gene>
    <name evidence="2" type="ORF">G127AT_04720</name>
</gene>
<keyword evidence="3" id="KW-1185">Reference proteome</keyword>
<evidence type="ECO:0000313" key="3">
    <source>
        <dbReference type="Proteomes" id="UP000671914"/>
    </source>
</evidence>
<evidence type="ECO:0000256" key="1">
    <source>
        <dbReference type="ARBA" id="ARBA00021948"/>
    </source>
</evidence>
<dbReference type="InterPro" id="IPR005238">
    <property type="entry name" value="ComB-like"/>
</dbReference>
<dbReference type="GO" id="GO:0050532">
    <property type="term" value="F:2-phosphosulfolactate phosphatase activity"/>
    <property type="evidence" value="ECO:0007669"/>
    <property type="project" value="InterPro"/>
</dbReference>
<dbReference type="Proteomes" id="UP000671914">
    <property type="component" value="Chromosome"/>
</dbReference>
<accession>A0A975FN51</accession>
<name>A0A975FN51_9MICO</name>
<sequence length="202" mass="20758">MTDAPDPLAQSRYQVRFDWGRPGAARLAGEADVLVLVDVFTATTDAVLAVEAGASAPAGELAELAGSGDRLVLAAALRNRSAVARFILGEQERQGRRLAVAIIAARATDADGHPRFAVEDQLGAGAVVEALVALGIDHTSPEAAVACAAFEGLRNATTHLTGASAGGLELAAAGRRDEVRRAVRIDESEAVPRLDGAGFRAA</sequence>
<dbReference type="EMBL" id="CP071696">
    <property type="protein sequence ID" value="QTX05523.1"/>
    <property type="molecule type" value="Genomic_DNA"/>
</dbReference>
<protein>
    <recommendedName>
        <fullName evidence="1">Probable 2-phosphosulfolactate phosphatase</fullName>
    </recommendedName>
</protein>
<dbReference type="RefSeq" id="WP_210900527.1">
    <property type="nucleotide sequence ID" value="NZ_CP071696.1"/>
</dbReference>
<dbReference type="AlphaFoldDB" id="A0A975FN51"/>
<evidence type="ECO:0000313" key="2">
    <source>
        <dbReference type="EMBL" id="QTX05523.1"/>
    </source>
</evidence>
<reference evidence="2" key="1">
    <citation type="submission" date="2021-03" db="EMBL/GenBank/DDBJ databases">
        <title>Agromyces archimandritus sp. nov., isolated from the cockroach Archimandrita tessellata.</title>
        <authorList>
            <person name="Guzman J."/>
            <person name="Ortuzar M."/>
            <person name="Poehlein A."/>
            <person name="Daniel R."/>
            <person name="Trujillo M."/>
            <person name="Vilcinskas A."/>
        </authorList>
    </citation>
    <scope>NUCLEOTIDE SEQUENCE</scope>
    <source>
        <strain evidence="2">G127AT</strain>
    </source>
</reference>
<dbReference type="Gene3D" id="3.90.1560.10">
    <property type="entry name" value="ComB-like"/>
    <property type="match status" value="1"/>
</dbReference>
<dbReference type="SUPFAM" id="SSF142823">
    <property type="entry name" value="ComB-like"/>
    <property type="match status" value="1"/>
</dbReference>
<dbReference type="InterPro" id="IPR036702">
    <property type="entry name" value="ComB-like_sf"/>
</dbReference>
<proteinExistence type="predicted"/>
<dbReference type="GO" id="GO:0000287">
    <property type="term" value="F:magnesium ion binding"/>
    <property type="evidence" value="ECO:0007669"/>
    <property type="project" value="InterPro"/>
</dbReference>